<evidence type="ECO:0000313" key="3">
    <source>
        <dbReference type="Proteomes" id="UP001610444"/>
    </source>
</evidence>
<reference evidence="2 3" key="1">
    <citation type="submission" date="2024-07" db="EMBL/GenBank/DDBJ databases">
        <title>Section-level genome sequencing and comparative genomics of Aspergillus sections Usti and Cavernicolus.</title>
        <authorList>
            <consortium name="Lawrence Berkeley National Laboratory"/>
            <person name="Nybo J.L."/>
            <person name="Vesth T.C."/>
            <person name="Theobald S."/>
            <person name="Frisvad J.C."/>
            <person name="Larsen T.O."/>
            <person name="Kjaerboelling I."/>
            <person name="Rothschild-Mancinelli K."/>
            <person name="Lyhne E.K."/>
            <person name="Kogle M.E."/>
            <person name="Barry K."/>
            <person name="Clum A."/>
            <person name="Na H."/>
            <person name="Ledsgaard L."/>
            <person name="Lin J."/>
            <person name="Lipzen A."/>
            <person name="Kuo A."/>
            <person name="Riley R."/>
            <person name="Mondo S."/>
            <person name="LaButti K."/>
            <person name="Haridas S."/>
            <person name="Pangalinan J."/>
            <person name="Salamov A.A."/>
            <person name="Simmons B.A."/>
            <person name="Magnuson J.K."/>
            <person name="Chen J."/>
            <person name="Drula E."/>
            <person name="Henrissat B."/>
            <person name="Wiebenga A."/>
            <person name="Lubbers R.J."/>
            <person name="Gomes A.C."/>
            <person name="Macurrencykelacurrency M.R."/>
            <person name="Stajich J."/>
            <person name="Grigoriev I.V."/>
            <person name="Mortensen U.H."/>
            <person name="De vries R.P."/>
            <person name="Baker S.E."/>
            <person name="Andersen M.R."/>
        </authorList>
    </citation>
    <scope>NUCLEOTIDE SEQUENCE [LARGE SCALE GENOMIC DNA]</scope>
    <source>
        <strain evidence="2 3">CBS 756.74</strain>
    </source>
</reference>
<dbReference type="EMBL" id="JBFXLR010000001">
    <property type="protein sequence ID" value="KAL2861366.1"/>
    <property type="molecule type" value="Genomic_DNA"/>
</dbReference>
<gene>
    <name evidence="2" type="ORF">BJX68DRAFT_3062</name>
</gene>
<protein>
    <submittedName>
        <fullName evidence="2">Uncharacterized protein</fullName>
    </submittedName>
</protein>
<organism evidence="2 3">
    <name type="scientific">Aspergillus pseudodeflectus</name>
    <dbReference type="NCBI Taxonomy" id="176178"/>
    <lineage>
        <taxon>Eukaryota</taxon>
        <taxon>Fungi</taxon>
        <taxon>Dikarya</taxon>
        <taxon>Ascomycota</taxon>
        <taxon>Pezizomycotina</taxon>
        <taxon>Eurotiomycetes</taxon>
        <taxon>Eurotiomycetidae</taxon>
        <taxon>Eurotiales</taxon>
        <taxon>Aspergillaceae</taxon>
        <taxon>Aspergillus</taxon>
        <taxon>Aspergillus subgen. Nidulantes</taxon>
    </lineage>
</organism>
<sequence>MLALLGESALPIRPPSLERNGHRHCEARTRSSIIIDSACAYLADSLSGGLRGGCVDCCFNNASIVTTHEFNNQRPSPPLALSVPKPSGTEPIRGRSVRVPGFMLAKTSARAEFANRKKGKKSRIEQRPTGRDRPGSVELIPTQAWFLPRSHPSVLLALHARAGIWDVTRSRLV</sequence>
<dbReference type="RefSeq" id="XP_070905456.1">
    <property type="nucleotide sequence ID" value="XM_071048946.1"/>
</dbReference>
<feature type="region of interest" description="Disordered" evidence="1">
    <location>
        <begin position="71"/>
        <end position="94"/>
    </location>
</feature>
<dbReference type="GeneID" id="98164110"/>
<feature type="region of interest" description="Disordered" evidence="1">
    <location>
        <begin position="112"/>
        <end position="136"/>
    </location>
</feature>
<name>A0ABR4LA11_9EURO</name>
<proteinExistence type="predicted"/>
<evidence type="ECO:0000256" key="1">
    <source>
        <dbReference type="SAM" id="MobiDB-lite"/>
    </source>
</evidence>
<feature type="compositionally biased region" description="Basic and acidic residues" evidence="1">
    <location>
        <begin position="122"/>
        <end position="135"/>
    </location>
</feature>
<evidence type="ECO:0000313" key="2">
    <source>
        <dbReference type="EMBL" id="KAL2861366.1"/>
    </source>
</evidence>
<comment type="caution">
    <text evidence="2">The sequence shown here is derived from an EMBL/GenBank/DDBJ whole genome shotgun (WGS) entry which is preliminary data.</text>
</comment>
<dbReference type="Proteomes" id="UP001610444">
    <property type="component" value="Unassembled WGS sequence"/>
</dbReference>
<accession>A0ABR4LA11</accession>
<keyword evidence="3" id="KW-1185">Reference proteome</keyword>